<evidence type="ECO:0000313" key="3">
    <source>
        <dbReference type="EMBL" id="MBB6124683.1"/>
    </source>
</evidence>
<sequence length="75" mass="7447">MAHNLPVQKAEQDVPQRHSSGMGNVLLVVAAFVIGAVIALMMVLGAPARSSPAADKALAAQPNSGAPAAAGVVPH</sequence>
<keyword evidence="2" id="KW-0472">Membrane</keyword>
<name>A0A841J171_9SPHN</name>
<keyword evidence="2" id="KW-1133">Transmembrane helix</keyword>
<dbReference type="Proteomes" id="UP000552700">
    <property type="component" value="Unassembled WGS sequence"/>
</dbReference>
<feature type="compositionally biased region" description="Low complexity" evidence="1">
    <location>
        <begin position="57"/>
        <end position="75"/>
    </location>
</feature>
<protein>
    <submittedName>
        <fullName evidence="3">Uncharacterized protein</fullName>
    </submittedName>
</protein>
<feature type="region of interest" description="Disordered" evidence="1">
    <location>
        <begin position="53"/>
        <end position="75"/>
    </location>
</feature>
<feature type="transmembrane region" description="Helical" evidence="2">
    <location>
        <begin position="25"/>
        <end position="46"/>
    </location>
</feature>
<keyword evidence="2" id="KW-0812">Transmembrane</keyword>
<accession>A0A841J171</accession>
<gene>
    <name evidence="3" type="ORF">FHS92_002436</name>
</gene>
<organism evidence="3 4">
    <name type="scientific">Sphingobium subterraneum</name>
    <dbReference type="NCBI Taxonomy" id="627688"/>
    <lineage>
        <taxon>Bacteria</taxon>
        <taxon>Pseudomonadati</taxon>
        <taxon>Pseudomonadota</taxon>
        <taxon>Alphaproteobacteria</taxon>
        <taxon>Sphingomonadales</taxon>
        <taxon>Sphingomonadaceae</taxon>
        <taxon>Sphingobium</taxon>
    </lineage>
</organism>
<evidence type="ECO:0000313" key="4">
    <source>
        <dbReference type="Proteomes" id="UP000552700"/>
    </source>
</evidence>
<proteinExistence type="predicted"/>
<dbReference type="RefSeq" id="WP_184081006.1">
    <property type="nucleotide sequence ID" value="NZ_JACIJP010000004.1"/>
</dbReference>
<keyword evidence="4" id="KW-1185">Reference proteome</keyword>
<dbReference type="AlphaFoldDB" id="A0A841J171"/>
<dbReference type="EMBL" id="JACIJP010000004">
    <property type="protein sequence ID" value="MBB6124683.1"/>
    <property type="molecule type" value="Genomic_DNA"/>
</dbReference>
<evidence type="ECO:0000256" key="1">
    <source>
        <dbReference type="SAM" id="MobiDB-lite"/>
    </source>
</evidence>
<reference evidence="3 4" key="1">
    <citation type="submission" date="2020-08" db="EMBL/GenBank/DDBJ databases">
        <title>Genomic Encyclopedia of Type Strains, Phase IV (KMG-IV): sequencing the most valuable type-strain genomes for metagenomic binning, comparative biology and taxonomic classification.</title>
        <authorList>
            <person name="Goeker M."/>
        </authorList>
    </citation>
    <scope>NUCLEOTIDE SEQUENCE [LARGE SCALE GENOMIC DNA]</scope>
    <source>
        <strain evidence="3 4">DSM 102255</strain>
    </source>
</reference>
<comment type="caution">
    <text evidence="3">The sequence shown here is derived from an EMBL/GenBank/DDBJ whole genome shotgun (WGS) entry which is preliminary data.</text>
</comment>
<evidence type="ECO:0000256" key="2">
    <source>
        <dbReference type="SAM" id="Phobius"/>
    </source>
</evidence>